<feature type="region of interest" description="Disordered" evidence="7">
    <location>
        <begin position="1061"/>
        <end position="1117"/>
    </location>
</feature>
<evidence type="ECO:0000256" key="3">
    <source>
        <dbReference type="ARBA" id="ARBA00022448"/>
    </source>
</evidence>
<dbReference type="Pfam" id="PF12932">
    <property type="entry name" value="Sec16"/>
    <property type="match status" value="1"/>
</dbReference>
<evidence type="ECO:0000256" key="6">
    <source>
        <dbReference type="RuleBase" id="RU364101"/>
    </source>
</evidence>
<dbReference type="PANTHER" id="PTHR13402">
    <property type="entry name" value="RGPR-RELATED"/>
    <property type="match status" value="1"/>
</dbReference>
<feature type="compositionally biased region" description="Basic and acidic residues" evidence="7">
    <location>
        <begin position="2046"/>
        <end position="2055"/>
    </location>
</feature>
<comment type="function">
    <text evidence="6">Plays a role in the organization of the endoplasmic reticulum exit sites (ERES), also known as transitional endoplasmic reticulum (tER). Required for secretory cargo traffic from the endoplasmic reticulum to the Golgi apparatus.</text>
</comment>
<feature type="compositionally biased region" description="Polar residues" evidence="7">
    <location>
        <begin position="2085"/>
        <end position="2106"/>
    </location>
</feature>
<dbReference type="GeneID" id="107113008"/>
<feature type="region of interest" description="Disordered" evidence="7">
    <location>
        <begin position="758"/>
        <end position="817"/>
    </location>
</feature>
<dbReference type="RefSeq" id="XP_015269705.1">
    <property type="nucleotide sequence ID" value="XM_015414219.1"/>
</dbReference>
<evidence type="ECO:0000256" key="1">
    <source>
        <dbReference type="ARBA" id="ARBA00004240"/>
    </source>
</evidence>
<proteinExistence type="inferred from homology"/>
<dbReference type="InterPro" id="IPR024340">
    <property type="entry name" value="Sec16_CCD"/>
</dbReference>
<feature type="compositionally biased region" description="Basic and acidic residues" evidence="7">
    <location>
        <begin position="1352"/>
        <end position="1373"/>
    </location>
</feature>
<feature type="compositionally biased region" description="Polar residues" evidence="7">
    <location>
        <begin position="1084"/>
        <end position="1100"/>
    </location>
</feature>
<feature type="region of interest" description="Disordered" evidence="7">
    <location>
        <begin position="572"/>
        <end position="599"/>
    </location>
</feature>
<feature type="compositionally biased region" description="Polar residues" evidence="7">
    <location>
        <begin position="578"/>
        <end position="593"/>
    </location>
</feature>
<evidence type="ECO:0000259" key="8">
    <source>
        <dbReference type="Pfam" id="PF12931"/>
    </source>
</evidence>
<dbReference type="Gene3D" id="1.25.40.1030">
    <property type="match status" value="1"/>
</dbReference>
<dbReference type="Pfam" id="PF12931">
    <property type="entry name" value="TPR_Sec16"/>
    <property type="match status" value="1"/>
</dbReference>
<feature type="compositionally biased region" description="Basic and acidic residues" evidence="7">
    <location>
        <begin position="2134"/>
        <end position="2159"/>
    </location>
</feature>
<feature type="region of interest" description="Disordered" evidence="7">
    <location>
        <begin position="1143"/>
        <end position="1176"/>
    </location>
</feature>
<feature type="region of interest" description="Disordered" evidence="7">
    <location>
        <begin position="2333"/>
        <end position="2354"/>
    </location>
</feature>
<feature type="region of interest" description="Disordered" evidence="7">
    <location>
        <begin position="1"/>
        <end position="38"/>
    </location>
</feature>
<gene>
    <name evidence="11" type="primary">SEC16A</name>
</gene>
<feature type="domain" description="Sec16 central conserved" evidence="9">
    <location>
        <begin position="1471"/>
        <end position="1568"/>
    </location>
</feature>
<feature type="region of interest" description="Disordered" evidence="7">
    <location>
        <begin position="316"/>
        <end position="345"/>
    </location>
</feature>
<feature type="domain" description="Sec16 Sec23-binding" evidence="8">
    <location>
        <begin position="1640"/>
        <end position="1874"/>
    </location>
</feature>
<feature type="compositionally biased region" description="Basic and acidic residues" evidence="7">
    <location>
        <begin position="2112"/>
        <end position="2124"/>
    </location>
</feature>
<comment type="subcellular location">
    <subcellularLocation>
        <location evidence="1">Endoplasmic reticulum</location>
    </subcellularLocation>
    <subcellularLocation>
        <location evidence="6">Golgi apparatus membrane</location>
    </subcellularLocation>
</comment>
<evidence type="ECO:0000256" key="7">
    <source>
        <dbReference type="SAM" id="MobiDB-lite"/>
    </source>
</evidence>
<feature type="compositionally biased region" description="Polar residues" evidence="7">
    <location>
        <begin position="803"/>
        <end position="817"/>
    </location>
</feature>
<feature type="region of interest" description="Disordered" evidence="7">
    <location>
        <begin position="972"/>
        <end position="991"/>
    </location>
</feature>
<protein>
    <recommendedName>
        <fullName evidence="6">Protein transport protein sec16</fullName>
    </recommendedName>
</protein>
<feature type="compositionally biased region" description="Low complexity" evidence="7">
    <location>
        <begin position="1375"/>
        <end position="1398"/>
    </location>
</feature>
<feature type="compositionally biased region" description="Low complexity" evidence="7">
    <location>
        <begin position="1065"/>
        <end position="1083"/>
    </location>
</feature>
<name>A0ABM1K7L8_GEKJA</name>
<evidence type="ECO:0000256" key="2">
    <source>
        <dbReference type="ARBA" id="ARBA00005927"/>
    </source>
</evidence>
<keyword evidence="6" id="KW-0333">Golgi apparatus</keyword>
<feature type="region of interest" description="Disordered" evidence="7">
    <location>
        <begin position="855"/>
        <end position="890"/>
    </location>
</feature>
<feature type="region of interest" description="Disordered" evidence="7">
    <location>
        <begin position="943"/>
        <end position="963"/>
    </location>
</feature>
<dbReference type="Proteomes" id="UP000694871">
    <property type="component" value="Unplaced"/>
</dbReference>
<sequence>MQRPPQAVPTGAGCPPPLAAPRNTYRRNGPFGREANVQPSVAAGPVQPVTNPFAFGRQALKGPLSGSVPKGNPSATQGFSPVTFPPPAAIYPPCRHAGDSSYEPQPSLPAPVSHSGANSTFSDIVAPASSVPVHVTNNSTGIHPNLEHNECNPSGQSHSMGITCENSVGGHQGLTYMPYRPPSEQDISRNPTNPSLPFFTYAQQTGTQWKPAQDSLQGQTCSPCPEAPSQNAFYPVTQSTAGVSQASPHTVPRQSPPQQPVQNAMQVPLIFDASGMMYTESSTQNSPWQSMGVASPRQGQFPQEHFYLQPLESRCDAGHPTIQENSPPAQSQYSSETRSGQCAADADSGRISMFFKGDEAENEEILSSEKTSEAGKADFEAVQQAVGHPYYQPLHAQRTLATAFPQTQTRGNISAETVQKGMDVQHSPRAPCQPQDIQGNKNMARVSKIKAGHIGIQYENVENQEVLPSEVQAQNCSSSGVASDSCKYASLGPQLPKNSIASHAEGGPNLEAPDSLPQPVRPDSSSSNYSSLSHQSLSSSTRPRELGTFIQQESGKPAEDSAAGFFKQIDSSPLEGNASEQNQSKNFCSSLPQVPTPSPPKPMGVFQTSVNSSFEPVRSHGFGVKPLEVDQAKMVVELRENCPNQRITKKSPAMPVISPGNLEQPPDNLETIFMPPQPHPLPLTVAGDAGNGSVVENIQSVPEKKPLSRAQGITKKCESPATTLWAPNELPDFGGNVLLAPAAPAVYVPAKQTVQVVQPPDEGLPGQQPSKPGLVLPSSQAGNASSENLENPPKMGDDEAPHSQASSGYASLLSSPPTEALQNQPILIAQPNQSYSLTQPVNFSLANHLNKNEKNHLAKDPGINNKPLLGAHSSSNPSGDNVPLFPLQSSPVSALTNPNLLKDPPTSSEITSNKSAHFLGQSASHVPLNLASEGTQAASLEGLPPEFTRKPEMSPSGSSSNASVLACTASTMVSPHGNPARSQNGSSGQEPTRALDFTVAKTLEQGNMGSCTQVQAPLLYGGLGVPQPACLGRQMEPELDGQQRFYPQVMQDMQPLVPLDRATPSQQQQQQIQATSASQALASRHSSVPASPAQAPTNRSCLRGPLEESSAHLPTNHGQAFAHNSQATLGHPLSAAATTSLPSALTSVGNGQPTGTPSQQDQQHLPPSQTVSGPSAIPYYYYRHPYDAYPPQYQPPYPPADPRTTNLYYQEDAYGRYDRAFWQYDNAAYRDPGSYRYAEPERPSSRASHTSDRPSSRQGYPEDYYNPKGGWSNYYADYYANPYDYEDPGRWNRYQSTYDARLRDSRGFDQRLWYDLEQNSYQKREAYPYENSHEDHWRYDPRFAGSFEDDLEPRRDPYGDELDRRSVHSEHSGHSLHSSRSAHSHQSSFSSRSQQSQLYRSNHDLTASAYEAANQPASLHAEYSYGGYSSFESQAPFADYGYLGKSVWPAAEQVPSRPLTPEKFSVPHICARFGPGGYLIKVLPNLPSEGQPTLVEICSMEVILQHSSEQEEMRIFPGPLTKDDTHKVDVINFAQNKAMRCSQNETLIDRESAQLLWDFIVLLCRQNGTVVGTDIAELLLRDHKTVWLPGKSPNEANLIDFTNEALEQVEEESGEAQLSFLTDSLIATIDSLEKETERFRELLLYGRKKDALESAMKHGLWGHALLLASKMDSRTHARVMTRFANSLPINDPLQTVYQLMSGRMPAASTCCGDEKWGDWRPHLAMVLSNLTHNMDVELRTITTMGDTLASKGLLDAAHFCYLMAQAGFGVYIKKTSKLVLIGSNHSLPFLKFATNEAIQRTEAYEYAQSLGTQPCRLPNFQVFKFIYACRLAEMGLAAQAFHYCEVISKAVLQGPCDYSPVLISQLIQMSSQLRLFDPQMKEKPEEELFVEPGWLVQLRNLDGQIKEGCIAYSIDRSTPQQYVCSTPSSDLDHVGQSEGMGAGQEMNAGPGNPLLAPLLPTAAHPMQSVQLMPSAPPNILEGSAPLVPLSQPEAPSSVGPGAPFSNVCGAEQTASGQGTAVPPAQTHQEAAIQGAAHESPVWKAGPEPRDDDFYGKMESMGSGRQSRSASQSSGHVGFGRRSRTTSESSVHSIGQEKPNSLAQQPSLPRLPIPEEKETRKEPAPQKRGTWLDWLMRKGKNEAHLPDDKNKSIVWDEKKQRWVNLDEPEEESKPPPPPPTGFPKAPQAGPSGQGGPPSGPVNMFSRRAAGNRGRYVDILNPSGAKPSGAVPAPSDLFAPLAPMPIPANVFVPNSALEEQQPLEGQRAEEQTASGNQTTPEMGDERPYLNSAVLPPGSELPSSNPDGSQCGEPPLEGHPAGTVQFYNPAQFAQTAAVPGSSRLGSRTGQRKYPILK</sequence>
<evidence type="ECO:0000259" key="9">
    <source>
        <dbReference type="Pfam" id="PF12932"/>
    </source>
</evidence>
<feature type="compositionally biased region" description="Polar residues" evidence="7">
    <location>
        <begin position="322"/>
        <end position="340"/>
    </location>
</feature>
<feature type="compositionally biased region" description="Polar residues" evidence="7">
    <location>
        <begin position="1148"/>
        <end position="1173"/>
    </location>
</feature>
<evidence type="ECO:0000256" key="4">
    <source>
        <dbReference type="ARBA" id="ARBA00022824"/>
    </source>
</evidence>
<evidence type="ECO:0000313" key="11">
    <source>
        <dbReference type="RefSeq" id="XP_015269705.1"/>
    </source>
</evidence>
<feature type="compositionally biased region" description="Polar residues" evidence="7">
    <location>
        <begin position="777"/>
        <end position="789"/>
    </location>
</feature>
<feature type="compositionally biased region" description="Polar residues" evidence="7">
    <location>
        <begin position="980"/>
        <end position="990"/>
    </location>
</feature>
<feature type="region of interest" description="Disordered" evidence="7">
    <location>
        <begin position="1233"/>
        <end position="1264"/>
    </location>
</feature>
<comment type="similarity">
    <text evidence="2 6">Belongs to the SEC16 family.</text>
</comment>
<evidence type="ECO:0000256" key="5">
    <source>
        <dbReference type="ARBA" id="ARBA00022892"/>
    </source>
</evidence>
<keyword evidence="6" id="KW-0472">Membrane</keyword>
<feature type="compositionally biased region" description="Low complexity" evidence="7">
    <location>
        <begin position="1947"/>
        <end position="1959"/>
    </location>
</feature>
<feature type="region of interest" description="Disordered" evidence="7">
    <location>
        <begin position="1924"/>
        <end position="1959"/>
    </location>
</feature>
<feature type="compositionally biased region" description="Polar residues" evidence="7">
    <location>
        <begin position="2269"/>
        <end position="2278"/>
    </location>
</feature>
<keyword evidence="4 6" id="KW-0256">Endoplasmic reticulum</keyword>
<keyword evidence="3 6" id="KW-0813">Transport</keyword>
<feature type="region of interest" description="Disordered" evidence="7">
    <location>
        <begin position="239"/>
        <end position="261"/>
    </location>
</feature>
<keyword evidence="6" id="KW-0653">Protein transport</keyword>
<organism evidence="10 11">
    <name type="scientific">Gekko japonicus</name>
    <name type="common">Schlegel's Japanese gecko</name>
    <dbReference type="NCBI Taxonomy" id="146911"/>
    <lineage>
        <taxon>Eukaryota</taxon>
        <taxon>Metazoa</taxon>
        <taxon>Chordata</taxon>
        <taxon>Craniata</taxon>
        <taxon>Vertebrata</taxon>
        <taxon>Euteleostomi</taxon>
        <taxon>Lepidosauria</taxon>
        <taxon>Squamata</taxon>
        <taxon>Bifurcata</taxon>
        <taxon>Gekkota</taxon>
        <taxon>Gekkonidae</taxon>
        <taxon>Gekkoninae</taxon>
        <taxon>Gekko</taxon>
    </lineage>
</organism>
<feature type="compositionally biased region" description="Low complexity" evidence="7">
    <location>
        <begin position="524"/>
        <end position="540"/>
    </location>
</feature>
<evidence type="ECO:0000313" key="10">
    <source>
        <dbReference type="Proteomes" id="UP000694871"/>
    </source>
</evidence>
<feature type="region of interest" description="Disordered" evidence="7">
    <location>
        <begin position="1348"/>
        <end position="1398"/>
    </location>
</feature>
<feature type="compositionally biased region" description="Low complexity" evidence="7">
    <location>
        <begin position="2059"/>
        <end position="2074"/>
    </location>
</feature>
<feature type="region of interest" description="Disordered" evidence="7">
    <location>
        <begin position="497"/>
        <end position="544"/>
    </location>
</feature>
<feature type="region of interest" description="Disordered" evidence="7">
    <location>
        <begin position="64"/>
        <end position="116"/>
    </location>
</feature>
<dbReference type="CDD" id="cd09233">
    <property type="entry name" value="ACE1-Sec16-like"/>
    <property type="match status" value="1"/>
</dbReference>
<feature type="compositionally biased region" description="Polar residues" evidence="7">
    <location>
        <begin position="239"/>
        <end position="248"/>
    </location>
</feature>
<reference evidence="11" key="1">
    <citation type="submission" date="2025-08" db="UniProtKB">
        <authorList>
            <consortium name="RefSeq"/>
        </authorList>
    </citation>
    <scope>IDENTIFICATION</scope>
</reference>
<keyword evidence="10" id="KW-1185">Reference proteome</keyword>
<accession>A0ABM1K7L8</accession>
<dbReference type="PANTHER" id="PTHR13402:SF13">
    <property type="entry name" value="PROTEIN TRANSPORT PROTEIN SEC16A"/>
    <property type="match status" value="1"/>
</dbReference>
<feature type="compositionally biased region" description="Basic and acidic residues" evidence="7">
    <location>
        <begin position="1238"/>
        <end position="1255"/>
    </location>
</feature>
<comment type="subunit">
    <text evidence="6">SEC16A and SEC16B are each present in multiple copies in a heteromeric complex.</text>
</comment>
<dbReference type="InterPro" id="IPR024298">
    <property type="entry name" value="Sec16_Sec23-bd"/>
</dbReference>
<keyword evidence="5 6" id="KW-0931">ER-Golgi transport</keyword>
<feature type="region of interest" description="Disordered" evidence="7">
    <location>
        <begin position="1982"/>
        <end position="2321"/>
    </location>
</feature>